<evidence type="ECO:0000256" key="13">
    <source>
        <dbReference type="ARBA" id="ARBA00023237"/>
    </source>
</evidence>
<keyword evidence="10" id="KW-0626">Porin</keyword>
<dbReference type="PANTHER" id="PTHR33619:SF3">
    <property type="entry name" value="POLYSACCHARIDE EXPORT PROTEIN GFCE-RELATED"/>
    <property type="match status" value="1"/>
</dbReference>
<dbReference type="GO" id="GO:0015159">
    <property type="term" value="F:polysaccharide transmembrane transporter activity"/>
    <property type="evidence" value="ECO:0007669"/>
    <property type="project" value="InterPro"/>
</dbReference>
<protein>
    <submittedName>
        <fullName evidence="18">Polysaccharide export outer membrane protein</fullName>
    </submittedName>
</protein>
<dbReference type="GO" id="GO:0009279">
    <property type="term" value="C:cell outer membrane"/>
    <property type="evidence" value="ECO:0007669"/>
    <property type="project" value="UniProtKB-SubCell"/>
</dbReference>
<gene>
    <name evidence="18" type="ORF">SAMN04488094_101812</name>
</gene>
<comment type="subcellular location">
    <subcellularLocation>
        <location evidence="1">Cell outer membrane</location>
        <topology evidence="1">Multi-pass membrane protein</topology>
    </subcellularLocation>
</comment>
<dbReference type="Gene3D" id="3.10.560.10">
    <property type="entry name" value="Outer membrane lipoprotein wza domain like"/>
    <property type="match status" value="2"/>
</dbReference>
<proteinExistence type="inferred from homology"/>
<evidence type="ECO:0000256" key="9">
    <source>
        <dbReference type="ARBA" id="ARBA00023065"/>
    </source>
</evidence>
<evidence type="ECO:0000256" key="6">
    <source>
        <dbReference type="ARBA" id="ARBA00022692"/>
    </source>
</evidence>
<keyword evidence="3" id="KW-0813">Transport</keyword>
<keyword evidence="6" id="KW-0812">Transmembrane</keyword>
<evidence type="ECO:0000256" key="2">
    <source>
        <dbReference type="ARBA" id="ARBA00009450"/>
    </source>
</evidence>
<dbReference type="InterPro" id="IPR003715">
    <property type="entry name" value="Poly_export_N"/>
</dbReference>
<reference evidence="18 19" key="1">
    <citation type="submission" date="2016-10" db="EMBL/GenBank/DDBJ databases">
        <authorList>
            <person name="de Groot N.N."/>
        </authorList>
    </citation>
    <scope>NUCLEOTIDE SEQUENCE [LARGE SCALE GENOMIC DNA]</scope>
    <source>
        <strain evidence="18 19">DSM 19548</strain>
    </source>
</reference>
<dbReference type="OrthoDB" id="9808421at2"/>
<dbReference type="GO" id="GO:0015288">
    <property type="term" value="F:porin activity"/>
    <property type="evidence" value="ECO:0007669"/>
    <property type="project" value="UniProtKB-KW"/>
</dbReference>
<sequence>MRRFLIAASAATLLALAGCGVIYTSPSVREGNVDGAKVRVVPMTAETVIAANQSPFRPASLPAAFGQTAGTPGAMRGMGAIPEPVVSPETRPAAMETRVPPEAPGGPYRIGIGDVLVLATRSASNSVEELSGLLAAQNRRQGYVVQDDGAISIPDVGRIRVAGETLDEANEMVFQALVENQIDPAFSLEVAEFNSQRVSIGGAVSNPTVIPIDLRPLYLDEALVHAGGVAATDIDYVTIRIYRDGTLYQVPLKELYSSRNLQRIRLVDGDSIFVDTAFELDRAQAYFTQQLTLYNVRNTARSNAIQELNNEIALRRGIIEEQRGNFRSRLELDAVDRDYVYLAGEVRKQSRFPLPFEQRAVLADAMYEEGGIPTINGNVGQIYVIRGESDPREFAGVTAWHLDARNAASLILATRFELRPNDIIFVAEQPVTSWNRALTQISPGVFNSTISSLAQ</sequence>
<dbReference type="GO" id="GO:0046930">
    <property type="term" value="C:pore complex"/>
    <property type="evidence" value="ECO:0007669"/>
    <property type="project" value="UniProtKB-KW"/>
</dbReference>
<evidence type="ECO:0000259" key="17">
    <source>
        <dbReference type="Pfam" id="PF22461"/>
    </source>
</evidence>
<evidence type="ECO:0000313" key="19">
    <source>
        <dbReference type="Proteomes" id="UP000198728"/>
    </source>
</evidence>
<name>A0A1I1EH57_9RHOB</name>
<evidence type="ECO:0000256" key="14">
    <source>
        <dbReference type="ARBA" id="ARBA00023288"/>
    </source>
</evidence>
<dbReference type="AlphaFoldDB" id="A0A1I1EH57"/>
<evidence type="ECO:0000256" key="10">
    <source>
        <dbReference type="ARBA" id="ARBA00023114"/>
    </source>
</evidence>
<organism evidence="18 19">
    <name type="scientific">Tropicimonas isoalkanivorans</name>
    <dbReference type="NCBI Taxonomy" id="441112"/>
    <lineage>
        <taxon>Bacteria</taxon>
        <taxon>Pseudomonadati</taxon>
        <taxon>Pseudomonadota</taxon>
        <taxon>Alphaproteobacteria</taxon>
        <taxon>Rhodobacterales</taxon>
        <taxon>Roseobacteraceae</taxon>
        <taxon>Tropicimonas</taxon>
    </lineage>
</organism>
<dbReference type="Proteomes" id="UP000198728">
    <property type="component" value="Unassembled WGS sequence"/>
</dbReference>
<keyword evidence="9" id="KW-0406">Ion transport</keyword>
<dbReference type="InterPro" id="IPR049712">
    <property type="entry name" value="Poly_export"/>
</dbReference>
<keyword evidence="13" id="KW-0998">Cell outer membrane</keyword>
<feature type="signal peptide" evidence="15">
    <location>
        <begin position="1"/>
        <end position="17"/>
    </location>
</feature>
<dbReference type="STRING" id="441112.SAMN04488094_101812"/>
<comment type="similarity">
    <text evidence="2">Belongs to the BexD/CtrA/VexA family.</text>
</comment>
<keyword evidence="11" id="KW-0472">Membrane</keyword>
<keyword evidence="14" id="KW-0449">Lipoprotein</keyword>
<evidence type="ECO:0000256" key="5">
    <source>
        <dbReference type="ARBA" id="ARBA00022597"/>
    </source>
</evidence>
<feature type="domain" description="Polysaccharide export protein N-terminal" evidence="16">
    <location>
        <begin position="105"/>
        <end position="190"/>
    </location>
</feature>
<dbReference type="Pfam" id="PF22461">
    <property type="entry name" value="SLBB_2"/>
    <property type="match status" value="2"/>
</dbReference>
<feature type="chain" id="PRO_5011623638" evidence="15">
    <location>
        <begin position="18"/>
        <end position="455"/>
    </location>
</feature>
<keyword evidence="8" id="KW-0625">Polysaccharide transport</keyword>
<dbReference type="GO" id="GO:0006811">
    <property type="term" value="P:monoatomic ion transport"/>
    <property type="evidence" value="ECO:0007669"/>
    <property type="project" value="UniProtKB-KW"/>
</dbReference>
<keyword evidence="19" id="KW-1185">Reference proteome</keyword>
<dbReference type="EMBL" id="FOLG01000001">
    <property type="protein sequence ID" value="SFB86465.1"/>
    <property type="molecule type" value="Genomic_DNA"/>
</dbReference>
<evidence type="ECO:0000256" key="8">
    <source>
        <dbReference type="ARBA" id="ARBA00023047"/>
    </source>
</evidence>
<dbReference type="Pfam" id="PF02563">
    <property type="entry name" value="Poly_export"/>
    <property type="match status" value="1"/>
</dbReference>
<keyword evidence="12" id="KW-0564">Palmitate</keyword>
<dbReference type="InterPro" id="IPR054765">
    <property type="entry name" value="SLBB_dom"/>
</dbReference>
<evidence type="ECO:0000256" key="4">
    <source>
        <dbReference type="ARBA" id="ARBA00022452"/>
    </source>
</evidence>
<evidence type="ECO:0000256" key="7">
    <source>
        <dbReference type="ARBA" id="ARBA00022729"/>
    </source>
</evidence>
<evidence type="ECO:0000256" key="3">
    <source>
        <dbReference type="ARBA" id="ARBA00022448"/>
    </source>
</evidence>
<evidence type="ECO:0000259" key="16">
    <source>
        <dbReference type="Pfam" id="PF02563"/>
    </source>
</evidence>
<evidence type="ECO:0000256" key="15">
    <source>
        <dbReference type="SAM" id="SignalP"/>
    </source>
</evidence>
<evidence type="ECO:0000256" key="11">
    <source>
        <dbReference type="ARBA" id="ARBA00023136"/>
    </source>
</evidence>
<keyword evidence="4" id="KW-1134">Transmembrane beta strand</keyword>
<accession>A0A1I1EH57</accession>
<evidence type="ECO:0000256" key="1">
    <source>
        <dbReference type="ARBA" id="ARBA00004571"/>
    </source>
</evidence>
<evidence type="ECO:0000256" key="12">
    <source>
        <dbReference type="ARBA" id="ARBA00023139"/>
    </source>
</evidence>
<keyword evidence="7 15" id="KW-0732">Signal</keyword>
<dbReference type="Gene3D" id="3.30.1950.10">
    <property type="entry name" value="wza like domain"/>
    <property type="match status" value="1"/>
</dbReference>
<evidence type="ECO:0000313" key="18">
    <source>
        <dbReference type="EMBL" id="SFB86465.1"/>
    </source>
</evidence>
<feature type="domain" description="SLBB" evidence="17">
    <location>
        <begin position="340"/>
        <end position="426"/>
    </location>
</feature>
<feature type="domain" description="SLBB" evidence="17">
    <location>
        <begin position="196"/>
        <end position="274"/>
    </location>
</feature>
<dbReference type="RefSeq" id="WP_093359345.1">
    <property type="nucleotide sequence ID" value="NZ_FOLG01000001.1"/>
</dbReference>
<dbReference type="PANTHER" id="PTHR33619">
    <property type="entry name" value="POLYSACCHARIDE EXPORT PROTEIN GFCE-RELATED"/>
    <property type="match status" value="1"/>
</dbReference>
<dbReference type="PROSITE" id="PS51257">
    <property type="entry name" value="PROKAR_LIPOPROTEIN"/>
    <property type="match status" value="1"/>
</dbReference>
<keyword evidence="5" id="KW-0762">Sugar transport</keyword>